<dbReference type="CDD" id="cd05388">
    <property type="entry name" value="CobB_N"/>
    <property type="match status" value="1"/>
</dbReference>
<keyword evidence="7" id="KW-0169">Cobalamin biosynthesis</keyword>
<comment type="cofactor">
    <cofactor evidence="1 7">
        <name>Mg(2+)</name>
        <dbReference type="ChEBI" id="CHEBI:18420"/>
    </cofactor>
</comment>
<dbReference type="PANTHER" id="PTHR43873:SF1">
    <property type="entry name" value="COBYRINATE A,C-DIAMIDE SYNTHASE"/>
    <property type="match status" value="1"/>
</dbReference>
<dbReference type="Pfam" id="PF07685">
    <property type="entry name" value="GATase_3"/>
    <property type="match status" value="1"/>
</dbReference>
<sequence>MVSPRVVIAAPGSGQGKTTVATGLLGALRRRSLRVAPFKVGPDYIDPGYHHVASGLPGRNLDPVLVGEERIAPLFRHGSAGADLAVAEGVMGLFDGKIDGPGPGDEPAFGSTAHVAGLLRAPVVLVVDAQGQSQSIAALLHGFRSFQPGVRLAGVILNRVGSPRHEQVLRDAADSVGLPVLGALGRTGGLSVPSRHLGLVTATEHGGAATDAVEAMSDAVESGVDLDAVIALARSAPALDGPAWDAAAEVVPVPDRPVIAVAGGPAFTFAYTEHVELLTAAGAEVAVLDPLRDEELPAGTRGLVLPGGFPEQHAAALSANSALRAEITRFAATGAPIHAECGGLLYLAEELDGHPLCGVIPARAEMSPRLTLGYRDAVAATDSALSSAGTRFTGHEFHRTRLEPGSGEQPAWYWRDGAAVAEGFVRGGLHASYLHTHPAGAPEAVSRFVTRCSRTVTGGAGTAV</sequence>
<keyword evidence="3 7" id="KW-0547">Nucleotide-binding</keyword>
<evidence type="ECO:0000256" key="2">
    <source>
        <dbReference type="ARBA" id="ARBA00022598"/>
    </source>
</evidence>
<dbReference type="HAMAP" id="MF_00027">
    <property type="entry name" value="CobB_CbiA"/>
    <property type="match status" value="1"/>
</dbReference>
<comment type="function">
    <text evidence="7">Catalyzes the ATP-dependent amidation of the two carboxylate groups at positions a and c of hydrogenobyrinate, using either L-glutamine or ammonia as the nitrogen source.</text>
</comment>
<comment type="caution">
    <text evidence="10">The sequence shown here is derived from an EMBL/GenBank/DDBJ whole genome shotgun (WGS) entry which is preliminary data.</text>
</comment>
<dbReference type="SUPFAM" id="SSF52317">
    <property type="entry name" value="Class I glutamine amidotransferase-like"/>
    <property type="match status" value="1"/>
</dbReference>
<evidence type="ECO:0000256" key="1">
    <source>
        <dbReference type="ARBA" id="ARBA00001946"/>
    </source>
</evidence>
<evidence type="ECO:0000313" key="10">
    <source>
        <dbReference type="EMBL" id="GAA3355731.1"/>
    </source>
</evidence>
<organism evidence="10 11">
    <name type="scientific">Saccharopolyspora gregorii</name>
    <dbReference type="NCBI Taxonomy" id="33914"/>
    <lineage>
        <taxon>Bacteria</taxon>
        <taxon>Bacillati</taxon>
        <taxon>Actinomycetota</taxon>
        <taxon>Actinomycetes</taxon>
        <taxon>Pseudonocardiales</taxon>
        <taxon>Pseudonocardiaceae</taxon>
        <taxon>Saccharopolyspora</taxon>
    </lineage>
</organism>
<gene>
    <name evidence="7" type="primary">cobB</name>
    <name evidence="10" type="ORF">GCM10020366_17010</name>
</gene>
<feature type="domain" description="CobB/CobQ-like glutamine amidotransferase" evidence="9">
    <location>
        <begin position="259"/>
        <end position="437"/>
    </location>
</feature>
<evidence type="ECO:0000256" key="7">
    <source>
        <dbReference type="HAMAP-Rule" id="MF_00027"/>
    </source>
</evidence>
<proteinExistence type="inferred from homology"/>
<evidence type="ECO:0000259" key="9">
    <source>
        <dbReference type="Pfam" id="PF07685"/>
    </source>
</evidence>
<dbReference type="Pfam" id="PF01656">
    <property type="entry name" value="CbiA"/>
    <property type="match status" value="1"/>
</dbReference>
<name>A0ABP6RNZ5_9PSEU</name>
<feature type="domain" description="CobQ/CobB/MinD/ParA nucleotide binding" evidence="8">
    <location>
        <begin position="6"/>
        <end position="194"/>
    </location>
</feature>
<feature type="active site" description="Nucleophile" evidence="7">
    <location>
        <position position="341"/>
    </location>
</feature>
<dbReference type="InterPro" id="IPR027417">
    <property type="entry name" value="P-loop_NTPase"/>
</dbReference>
<dbReference type="NCBIfam" id="TIGR00379">
    <property type="entry name" value="cobB"/>
    <property type="match status" value="1"/>
</dbReference>
<dbReference type="EMBL" id="BAAAYK010000038">
    <property type="protein sequence ID" value="GAA3355731.1"/>
    <property type="molecule type" value="Genomic_DNA"/>
</dbReference>
<keyword evidence="6 7" id="KW-0315">Glutamine amidotransferase</keyword>
<dbReference type="InterPro" id="IPR002586">
    <property type="entry name" value="CobQ/CobB/MinD/ParA_Nub-bd_dom"/>
</dbReference>
<comment type="domain">
    <text evidence="7">Comprises of two domains. The C-terminal domain contains the binding site for glutamine and catalyzes the hydrolysis of this substrate to glutamate and ammonia. The N-terminal domain is anticipated to bind ATP and hydrogenobyrinate and catalyzes the ultimate synthesis of the diamide product. The ammonia produced via the glutaminase domain is probably translocated to the adjacent domain via a molecular tunnel, where it reacts with an activated intermediate.</text>
</comment>
<dbReference type="Proteomes" id="UP001500483">
    <property type="component" value="Unassembled WGS sequence"/>
</dbReference>
<evidence type="ECO:0000256" key="4">
    <source>
        <dbReference type="ARBA" id="ARBA00022840"/>
    </source>
</evidence>
<dbReference type="CDD" id="cd03130">
    <property type="entry name" value="GATase1_CobB"/>
    <property type="match status" value="1"/>
</dbReference>
<feature type="site" description="Increases nucleophilicity of active site Cys" evidence="7">
    <location>
        <position position="435"/>
    </location>
</feature>
<protein>
    <recommendedName>
        <fullName evidence="7">Hydrogenobyrinate a,c-diamide synthase</fullName>
        <ecNumber evidence="7">6.3.5.9</ecNumber>
    </recommendedName>
    <alternativeName>
        <fullName evidence="7">Hydrogenobyrinic acid a,c-diamide synthase</fullName>
    </alternativeName>
</protein>
<dbReference type="PROSITE" id="PS51274">
    <property type="entry name" value="GATASE_COBBQ"/>
    <property type="match status" value="1"/>
</dbReference>
<dbReference type="NCBIfam" id="NF002204">
    <property type="entry name" value="PRK01077.1"/>
    <property type="match status" value="1"/>
</dbReference>
<comment type="pathway">
    <text evidence="7">Cofactor biosynthesis; adenosylcobalamin biosynthesis; cob(II)yrinate a,c-diamide from precorrin-2 (aerobic route): step 9/10.</text>
</comment>
<keyword evidence="5 7" id="KW-0460">Magnesium</keyword>
<dbReference type="InterPro" id="IPR029062">
    <property type="entry name" value="Class_I_gatase-like"/>
</dbReference>
<evidence type="ECO:0000256" key="6">
    <source>
        <dbReference type="ARBA" id="ARBA00022962"/>
    </source>
</evidence>
<reference evidence="11" key="1">
    <citation type="journal article" date="2019" name="Int. J. Syst. Evol. Microbiol.">
        <title>The Global Catalogue of Microorganisms (GCM) 10K type strain sequencing project: providing services to taxonomists for standard genome sequencing and annotation.</title>
        <authorList>
            <consortium name="The Broad Institute Genomics Platform"/>
            <consortium name="The Broad Institute Genome Sequencing Center for Infectious Disease"/>
            <person name="Wu L."/>
            <person name="Ma J."/>
        </authorList>
    </citation>
    <scope>NUCLEOTIDE SEQUENCE [LARGE SCALE GENOMIC DNA]</scope>
    <source>
        <strain evidence="11">JCM 9687</strain>
    </source>
</reference>
<dbReference type="Gene3D" id="3.40.50.880">
    <property type="match status" value="1"/>
</dbReference>
<evidence type="ECO:0000313" key="11">
    <source>
        <dbReference type="Proteomes" id="UP001500483"/>
    </source>
</evidence>
<dbReference type="PANTHER" id="PTHR43873">
    <property type="entry name" value="COBYRINATE A,C-DIAMIDE SYNTHASE"/>
    <property type="match status" value="1"/>
</dbReference>
<evidence type="ECO:0000259" key="8">
    <source>
        <dbReference type="Pfam" id="PF01656"/>
    </source>
</evidence>
<comment type="similarity">
    <text evidence="7">Belongs to the CobB/CbiA family.</text>
</comment>
<comment type="miscellaneous">
    <text evidence="7">The a and c carboxylates of hydrogenobyrinate are activated for nucleophilic attack via formation of a phosphorylated intermediate by ATP. CobB catalyzes first the amidation of the c-carboxylate, and then that of the a-carboxylate.</text>
</comment>
<dbReference type="EC" id="6.3.5.9" evidence="7"/>
<comment type="catalytic activity">
    <reaction evidence="7">
        <text>hydrogenobyrinate + 2 L-glutamine + 2 ATP + 2 H2O = hydrogenobyrinate a,c-diamide + 2 L-glutamate + 2 ADP + 2 phosphate + 2 H(+)</text>
        <dbReference type="Rhea" id="RHEA:12544"/>
        <dbReference type="ChEBI" id="CHEBI:15377"/>
        <dbReference type="ChEBI" id="CHEBI:15378"/>
        <dbReference type="ChEBI" id="CHEBI:29985"/>
        <dbReference type="ChEBI" id="CHEBI:30616"/>
        <dbReference type="ChEBI" id="CHEBI:43474"/>
        <dbReference type="ChEBI" id="CHEBI:58359"/>
        <dbReference type="ChEBI" id="CHEBI:77873"/>
        <dbReference type="ChEBI" id="CHEBI:77874"/>
        <dbReference type="ChEBI" id="CHEBI:456216"/>
        <dbReference type="EC" id="6.3.5.9"/>
    </reaction>
</comment>
<dbReference type="SUPFAM" id="SSF52540">
    <property type="entry name" value="P-loop containing nucleoside triphosphate hydrolases"/>
    <property type="match status" value="1"/>
</dbReference>
<dbReference type="Gene3D" id="3.40.50.300">
    <property type="entry name" value="P-loop containing nucleotide triphosphate hydrolases"/>
    <property type="match status" value="1"/>
</dbReference>
<accession>A0ABP6RNZ5</accession>
<evidence type="ECO:0000256" key="5">
    <source>
        <dbReference type="ARBA" id="ARBA00022842"/>
    </source>
</evidence>
<evidence type="ECO:0000256" key="3">
    <source>
        <dbReference type="ARBA" id="ARBA00022741"/>
    </source>
</evidence>
<keyword evidence="2 7" id="KW-0436">Ligase</keyword>
<dbReference type="InterPro" id="IPR004484">
    <property type="entry name" value="CbiA/CobB_synth"/>
</dbReference>
<keyword evidence="11" id="KW-1185">Reference proteome</keyword>
<dbReference type="InterPro" id="IPR011698">
    <property type="entry name" value="GATase_3"/>
</dbReference>
<keyword evidence="4 7" id="KW-0067">ATP-binding</keyword>